<dbReference type="GO" id="GO:0009103">
    <property type="term" value="P:lipopolysaccharide biosynthetic process"/>
    <property type="evidence" value="ECO:0007669"/>
    <property type="project" value="UniProtKB-ARBA"/>
</dbReference>
<comment type="subcellular location">
    <subcellularLocation>
        <location evidence="1">Cell membrane</location>
        <topology evidence="1">Multi-pass membrane protein</topology>
    </subcellularLocation>
</comment>
<evidence type="ECO:0000256" key="2">
    <source>
        <dbReference type="ARBA" id="ARBA00022475"/>
    </source>
</evidence>
<dbReference type="PANTHER" id="PTHR33908">
    <property type="entry name" value="MANNOSYLTRANSFERASE YKCB-RELATED"/>
    <property type="match status" value="1"/>
</dbReference>
<evidence type="ECO:0000256" key="1">
    <source>
        <dbReference type="ARBA" id="ARBA00004651"/>
    </source>
</evidence>
<evidence type="ECO:0000256" key="5">
    <source>
        <dbReference type="ARBA" id="ARBA00022692"/>
    </source>
</evidence>
<keyword evidence="4" id="KW-0808">Transferase</keyword>
<feature type="transmembrane region" description="Helical" evidence="8">
    <location>
        <begin position="215"/>
        <end position="234"/>
    </location>
</feature>
<keyword evidence="7 8" id="KW-0472">Membrane</keyword>
<protein>
    <recommendedName>
        <fullName evidence="11">Glycosyltransferase RgtA/B/C/D-like domain-containing protein</fullName>
    </recommendedName>
</protein>
<evidence type="ECO:0000256" key="4">
    <source>
        <dbReference type="ARBA" id="ARBA00022679"/>
    </source>
</evidence>
<reference evidence="9 10" key="1">
    <citation type="submission" date="2013-08" db="EMBL/GenBank/DDBJ databases">
        <title>Intrasporangium oryzae NRRL B-24470.</title>
        <authorList>
            <person name="Liu H."/>
            <person name="Wang G."/>
        </authorList>
    </citation>
    <scope>NUCLEOTIDE SEQUENCE [LARGE SCALE GENOMIC DNA]</scope>
    <source>
        <strain evidence="9 10">NRRL B-24470</strain>
    </source>
</reference>
<dbReference type="PANTHER" id="PTHR33908:SF11">
    <property type="entry name" value="MEMBRANE PROTEIN"/>
    <property type="match status" value="1"/>
</dbReference>
<dbReference type="EMBL" id="AWSA01000007">
    <property type="protein sequence ID" value="EWT02862.1"/>
    <property type="molecule type" value="Genomic_DNA"/>
</dbReference>
<evidence type="ECO:0000256" key="3">
    <source>
        <dbReference type="ARBA" id="ARBA00022676"/>
    </source>
</evidence>
<dbReference type="Proteomes" id="UP000019489">
    <property type="component" value="Unassembled WGS sequence"/>
</dbReference>
<evidence type="ECO:0000256" key="7">
    <source>
        <dbReference type="ARBA" id="ARBA00023136"/>
    </source>
</evidence>
<evidence type="ECO:0000313" key="9">
    <source>
        <dbReference type="EMBL" id="EWT02862.1"/>
    </source>
</evidence>
<feature type="transmembrane region" description="Helical" evidence="8">
    <location>
        <begin position="334"/>
        <end position="350"/>
    </location>
</feature>
<feature type="transmembrane region" description="Helical" evidence="8">
    <location>
        <begin position="384"/>
        <end position="402"/>
    </location>
</feature>
<feature type="transmembrane region" description="Helical" evidence="8">
    <location>
        <begin position="356"/>
        <end position="377"/>
    </location>
</feature>
<keyword evidence="10" id="KW-1185">Reference proteome</keyword>
<evidence type="ECO:0000256" key="6">
    <source>
        <dbReference type="ARBA" id="ARBA00022989"/>
    </source>
</evidence>
<feature type="transmembrane region" description="Helical" evidence="8">
    <location>
        <begin position="177"/>
        <end position="203"/>
    </location>
</feature>
<evidence type="ECO:0000313" key="10">
    <source>
        <dbReference type="Proteomes" id="UP000019489"/>
    </source>
</evidence>
<keyword evidence="6 8" id="KW-1133">Transmembrane helix</keyword>
<gene>
    <name evidence="9" type="ORF">N865_03100</name>
</gene>
<dbReference type="InterPro" id="IPR050297">
    <property type="entry name" value="LipidA_mod_glycosyltrf_83"/>
</dbReference>
<proteinExistence type="predicted"/>
<dbReference type="AlphaFoldDB" id="W9GCA6"/>
<feature type="transmembrane region" description="Helical" evidence="8">
    <location>
        <begin position="90"/>
        <end position="110"/>
    </location>
</feature>
<dbReference type="GO" id="GO:0016763">
    <property type="term" value="F:pentosyltransferase activity"/>
    <property type="evidence" value="ECO:0007669"/>
    <property type="project" value="TreeGrafter"/>
</dbReference>
<keyword evidence="2" id="KW-1003">Cell membrane</keyword>
<evidence type="ECO:0000256" key="8">
    <source>
        <dbReference type="SAM" id="Phobius"/>
    </source>
</evidence>
<dbReference type="GO" id="GO:0005886">
    <property type="term" value="C:plasma membrane"/>
    <property type="evidence" value="ECO:0007669"/>
    <property type="project" value="UniProtKB-SubCell"/>
</dbReference>
<organism evidence="9 10">
    <name type="scientific">Intrasporangium oryzae NRRL B-24470</name>
    <dbReference type="NCBI Taxonomy" id="1386089"/>
    <lineage>
        <taxon>Bacteria</taxon>
        <taxon>Bacillati</taxon>
        <taxon>Actinomycetota</taxon>
        <taxon>Actinomycetes</taxon>
        <taxon>Micrococcales</taxon>
        <taxon>Intrasporangiaceae</taxon>
        <taxon>Intrasporangium</taxon>
    </lineage>
</organism>
<dbReference type="eggNOG" id="COG1686">
    <property type="taxonomic scope" value="Bacteria"/>
</dbReference>
<comment type="caution">
    <text evidence="9">The sequence shown here is derived from an EMBL/GenBank/DDBJ whole genome shotgun (WGS) entry which is preliminary data.</text>
</comment>
<dbReference type="STRING" id="1386089.N865_03100"/>
<keyword evidence="3" id="KW-0328">Glycosyltransferase</keyword>
<name>W9GCA6_9MICO</name>
<keyword evidence="5 8" id="KW-0812">Transmembrane</keyword>
<feature type="transmembrane region" description="Helical" evidence="8">
    <location>
        <begin position="297"/>
        <end position="314"/>
    </location>
</feature>
<feature type="transmembrane region" description="Helical" evidence="8">
    <location>
        <begin position="122"/>
        <end position="142"/>
    </location>
</feature>
<sequence length="417" mass="44180">MPVILRTDDRLAVTSAALGTALATCYALAGPPGQPYDEPAHWSTVLFYALRHRMPELGEPGSTYESQMGPAYYSPAGLLVEVLGVPGDRLGLYGLRLVGVLLVPLLAWLTHRLALAVHPDRGVAGFAVAAVSLSPLLLAIGGSIQNDYLAIVLATVALLQGARVLRRPESPAWRHLVVGVLIGLAVLAKVVAVSLLAALLLTYAVQRGVSLRRRAGWAAAAVAGTALSCGWWFVRNLAVYGDLTGAARMAESGYHFPPMRFSSLGEVQSWVSSLISYVFVPVEYYRNVFSTPAPLRLVAGVVTLAALGVLAAYVVRTVGAGRLGPALLDRPDRVLLVSAVVMAIAFYLAYSVLVWFIAARLAFLTASAAAILFGVASRDRAGDVVRVGVLGLYVAASVWLVLRASSVPAQPYWIFPG</sequence>
<accession>W9GCA6</accession>
<evidence type="ECO:0008006" key="11">
    <source>
        <dbReference type="Google" id="ProtNLM"/>
    </source>
</evidence>